<reference evidence="2" key="1">
    <citation type="submission" date="2006-10" db="EMBL/GenBank/DDBJ databases">
        <authorList>
            <person name="Amadeo P."/>
            <person name="Zhao Q."/>
            <person name="Wortman J."/>
            <person name="Fraser-Liggett C."/>
            <person name="Carlton J."/>
        </authorList>
    </citation>
    <scope>NUCLEOTIDE SEQUENCE</scope>
    <source>
        <strain evidence="2">G3</strain>
    </source>
</reference>
<gene>
    <name evidence="2" type="ORF">TVAG_421040</name>
</gene>
<evidence type="ECO:0000256" key="1">
    <source>
        <dbReference type="SAM" id="MobiDB-lite"/>
    </source>
</evidence>
<feature type="compositionally biased region" description="Basic and acidic residues" evidence="1">
    <location>
        <begin position="487"/>
        <end position="508"/>
    </location>
</feature>
<dbReference type="KEGG" id="tva:4761062"/>
<accession>A2EVS9</accession>
<dbReference type="VEuPathDB" id="TrichDB:TVAGG3_0204160"/>
<organism evidence="2 3">
    <name type="scientific">Trichomonas vaginalis (strain ATCC PRA-98 / G3)</name>
    <dbReference type="NCBI Taxonomy" id="412133"/>
    <lineage>
        <taxon>Eukaryota</taxon>
        <taxon>Metamonada</taxon>
        <taxon>Parabasalia</taxon>
        <taxon>Trichomonadida</taxon>
        <taxon>Trichomonadidae</taxon>
        <taxon>Trichomonas</taxon>
    </lineage>
</organism>
<dbReference type="EMBL" id="DS113511">
    <property type="protein sequence ID" value="EAY03216.1"/>
    <property type="molecule type" value="Genomic_DNA"/>
</dbReference>
<feature type="compositionally biased region" description="Acidic residues" evidence="1">
    <location>
        <begin position="452"/>
        <end position="468"/>
    </location>
</feature>
<feature type="compositionally biased region" description="Basic and acidic residues" evidence="1">
    <location>
        <begin position="382"/>
        <end position="435"/>
    </location>
</feature>
<dbReference type="Proteomes" id="UP000001542">
    <property type="component" value="Unassembled WGS sequence"/>
</dbReference>
<dbReference type="AlphaFoldDB" id="A2EVS9"/>
<protein>
    <submittedName>
        <fullName evidence="2">Uncharacterized protein</fullName>
    </submittedName>
</protein>
<dbReference type="OrthoDB" id="10644605at2759"/>
<evidence type="ECO:0000313" key="3">
    <source>
        <dbReference type="Proteomes" id="UP000001542"/>
    </source>
</evidence>
<dbReference type="RefSeq" id="XP_001315439.1">
    <property type="nucleotide sequence ID" value="XM_001315404.1"/>
</dbReference>
<dbReference type="InParanoid" id="A2EVS9"/>
<sequence>MTSTISRTYSDILVACTSGKCSIPFESAPFEFERSDKTKTIIQVVEGEGKYLKEMPKQEEEEEKKEFDQIVEYDMKGKKPDDVLDDIYGEVKQISQHIIQLMKSLYGTSVMQFKASFGIYNEPKKIFILEGATAENLKSAFVANLFGNIPNGESEFQYFMQCAIKPDFFKPPCKNPVHKVKKIQVIYYRAHIKFPSVNEYRLYKIIKERLQDMAPKILSETVNVCIECSINYAGAYREVKGTKLSNGQPKEVDPHVFEALTPLEMSHRRTLPTGFTQNMHKAYCFTVNLRESPYSEQPLTIYKSKPGKPKYEKIAPLKTSKDKWVERLTKYQTGGGKIREIKEEQPNYAHDEIQIPDPKPLPPTYSMRLAKKAYAPIPFKYDYVDKKKNGKQRKIDQKKKPQKTDQKKKQEQNEEQAKMEEDVKEEEKPEEREVENQPENTKTENGAQAERDENEEDKENQKEEEEEKKDEPKQEENQDSNQNQENNGEKKDENENTEAKQEEEHNEKDDEDENLENSEGDPK</sequence>
<name>A2EVS9_TRIV3</name>
<reference evidence="2" key="2">
    <citation type="journal article" date="2007" name="Science">
        <title>Draft genome sequence of the sexually transmitted pathogen Trichomonas vaginalis.</title>
        <authorList>
            <person name="Carlton J.M."/>
            <person name="Hirt R.P."/>
            <person name="Silva J.C."/>
            <person name="Delcher A.L."/>
            <person name="Schatz M."/>
            <person name="Zhao Q."/>
            <person name="Wortman J.R."/>
            <person name="Bidwell S.L."/>
            <person name="Alsmark U.C.M."/>
            <person name="Besteiro S."/>
            <person name="Sicheritz-Ponten T."/>
            <person name="Noel C.J."/>
            <person name="Dacks J.B."/>
            <person name="Foster P.G."/>
            <person name="Simillion C."/>
            <person name="Van de Peer Y."/>
            <person name="Miranda-Saavedra D."/>
            <person name="Barton G.J."/>
            <person name="Westrop G.D."/>
            <person name="Mueller S."/>
            <person name="Dessi D."/>
            <person name="Fiori P.L."/>
            <person name="Ren Q."/>
            <person name="Paulsen I."/>
            <person name="Zhang H."/>
            <person name="Bastida-Corcuera F.D."/>
            <person name="Simoes-Barbosa A."/>
            <person name="Brown M.T."/>
            <person name="Hayes R.D."/>
            <person name="Mukherjee M."/>
            <person name="Okumura C.Y."/>
            <person name="Schneider R."/>
            <person name="Smith A.J."/>
            <person name="Vanacova S."/>
            <person name="Villalvazo M."/>
            <person name="Haas B.J."/>
            <person name="Pertea M."/>
            <person name="Feldblyum T.V."/>
            <person name="Utterback T.R."/>
            <person name="Shu C.L."/>
            <person name="Osoegawa K."/>
            <person name="de Jong P.J."/>
            <person name="Hrdy I."/>
            <person name="Horvathova L."/>
            <person name="Zubacova Z."/>
            <person name="Dolezal P."/>
            <person name="Malik S.B."/>
            <person name="Logsdon J.M. Jr."/>
            <person name="Henze K."/>
            <person name="Gupta A."/>
            <person name="Wang C.C."/>
            <person name="Dunne R.L."/>
            <person name="Upcroft J.A."/>
            <person name="Upcroft P."/>
            <person name="White O."/>
            <person name="Salzberg S.L."/>
            <person name="Tang P."/>
            <person name="Chiu C.-H."/>
            <person name="Lee Y.-S."/>
            <person name="Embley T.M."/>
            <person name="Coombs G.H."/>
            <person name="Mottram J.C."/>
            <person name="Tachezy J."/>
            <person name="Fraser-Liggett C.M."/>
            <person name="Johnson P.J."/>
        </authorList>
    </citation>
    <scope>NUCLEOTIDE SEQUENCE [LARGE SCALE GENOMIC DNA]</scope>
    <source>
        <strain evidence="2">G3</strain>
    </source>
</reference>
<dbReference type="STRING" id="5722.A2EVS9"/>
<feature type="compositionally biased region" description="Acidic residues" evidence="1">
    <location>
        <begin position="509"/>
        <end position="523"/>
    </location>
</feature>
<keyword evidence="3" id="KW-1185">Reference proteome</keyword>
<evidence type="ECO:0000313" key="2">
    <source>
        <dbReference type="EMBL" id="EAY03216.1"/>
    </source>
</evidence>
<feature type="region of interest" description="Disordered" evidence="1">
    <location>
        <begin position="376"/>
        <end position="523"/>
    </location>
</feature>
<proteinExistence type="predicted"/>
<dbReference type="VEuPathDB" id="TrichDB:TVAG_421040"/>